<evidence type="ECO:0000313" key="4">
    <source>
        <dbReference type="Proteomes" id="UP000091956"/>
    </source>
</evidence>
<proteinExistence type="predicted"/>
<gene>
    <name evidence="3" type="ORF">VE01_07564</name>
</gene>
<reference evidence="4" key="2">
    <citation type="journal article" date="2018" name="Nat. Commun.">
        <title>Extreme sensitivity to ultraviolet light in the fungal pathogen causing white-nose syndrome of bats.</title>
        <authorList>
            <person name="Palmer J.M."/>
            <person name="Drees K.P."/>
            <person name="Foster J.T."/>
            <person name="Lindner D.L."/>
        </authorList>
    </citation>
    <scope>NUCLEOTIDE SEQUENCE [LARGE SCALE GENOMIC DNA]</scope>
    <source>
        <strain evidence="4">UAMH 10579</strain>
    </source>
</reference>
<dbReference type="EMBL" id="KV460237">
    <property type="protein sequence ID" value="OBT95172.1"/>
    <property type="molecule type" value="Genomic_DNA"/>
</dbReference>
<name>A0A1B8GH81_9PEZI</name>
<dbReference type="InterPro" id="IPR031348">
    <property type="entry name" value="PigL_N"/>
</dbReference>
<dbReference type="RefSeq" id="XP_018128905.1">
    <property type="nucleotide sequence ID" value="XM_018276998.2"/>
</dbReference>
<feature type="compositionally biased region" description="Polar residues" evidence="1">
    <location>
        <begin position="371"/>
        <end position="391"/>
    </location>
</feature>
<organism evidence="3 4">
    <name type="scientific">Pseudogymnoascus verrucosus</name>
    <dbReference type="NCBI Taxonomy" id="342668"/>
    <lineage>
        <taxon>Eukaryota</taxon>
        <taxon>Fungi</taxon>
        <taxon>Dikarya</taxon>
        <taxon>Ascomycota</taxon>
        <taxon>Pezizomycotina</taxon>
        <taxon>Leotiomycetes</taxon>
        <taxon>Thelebolales</taxon>
        <taxon>Thelebolaceae</taxon>
        <taxon>Pseudogymnoascus</taxon>
    </lineage>
</organism>
<dbReference type="AlphaFoldDB" id="A0A1B8GH81"/>
<accession>A0A1B8GH81</accession>
<dbReference type="OrthoDB" id="428260at2759"/>
<reference evidence="3 4" key="1">
    <citation type="submission" date="2016-03" db="EMBL/GenBank/DDBJ databases">
        <title>Comparative genomics of Pseudogymnoascus destructans, the fungus causing white-nose syndrome of bats.</title>
        <authorList>
            <person name="Palmer J.M."/>
            <person name="Drees K.P."/>
            <person name="Foster J.T."/>
            <person name="Lindner D.L."/>
        </authorList>
    </citation>
    <scope>NUCLEOTIDE SEQUENCE [LARGE SCALE GENOMIC DNA]</scope>
    <source>
        <strain evidence="3 4">UAMH 10579</strain>
    </source>
</reference>
<feature type="region of interest" description="Disordered" evidence="1">
    <location>
        <begin position="371"/>
        <end position="417"/>
    </location>
</feature>
<evidence type="ECO:0000256" key="1">
    <source>
        <dbReference type="SAM" id="MobiDB-lite"/>
    </source>
</evidence>
<dbReference type="GeneID" id="28840950"/>
<feature type="domain" description="Azaphilone pigments biosynthesis cluster protein L N-terminal" evidence="2">
    <location>
        <begin position="3"/>
        <end position="199"/>
    </location>
</feature>
<evidence type="ECO:0000313" key="3">
    <source>
        <dbReference type="EMBL" id="OBT95172.1"/>
    </source>
</evidence>
<sequence length="417" mass="47137">MADPLSTTLAVVTAAIQSAKSLHETVKRFKDRHKTLSRLQQELDDLTNILESLTQVINAETSVMKLLQGPIDRCTKVCSEFEQSMKVFNEKSKTGFRDWTKMEFMRGDINEFIDTIAGYKSTIMVGLGTITMNTSRVSHQVIQEYNEMIQDTVYNLEFHLERINEKMERFAPSNTNTLATSINLDDERAVTEQCLLICEDAKARIESLAHRESILLQEASQNTIEDDMRDFKAKLLSRQTLDGTRDSLAETIGRLRERLESLLKEDPNNSDDRIRLQNEINISKQCLDVCKVASEVSHQKIYRIGEVIADGESDQVVVTTLADLFDVKKAVSKGNSAQLVGSMTAESLRDLTDKRYSSRFGAVKATDSVRNSSSLSVIDTQKSKHSFPNQTDYDEQPPGPEGRRNRPSPNEMRKRQG</sequence>
<evidence type="ECO:0000259" key="2">
    <source>
        <dbReference type="Pfam" id="PF17111"/>
    </source>
</evidence>
<dbReference type="Proteomes" id="UP000091956">
    <property type="component" value="Unassembled WGS sequence"/>
</dbReference>
<protein>
    <recommendedName>
        <fullName evidence="2">Azaphilone pigments biosynthesis cluster protein L N-terminal domain-containing protein</fullName>
    </recommendedName>
</protein>
<keyword evidence="4" id="KW-1185">Reference proteome</keyword>
<dbReference type="Pfam" id="PF17111">
    <property type="entry name" value="PigL_N"/>
    <property type="match status" value="1"/>
</dbReference>